<accession>A0AAD7JLC3</accession>
<reference evidence="1" key="1">
    <citation type="submission" date="2023-03" db="EMBL/GenBank/DDBJ databases">
        <title>Massive genome expansion in bonnet fungi (Mycena s.s.) driven by repeated elements and novel gene families across ecological guilds.</title>
        <authorList>
            <consortium name="Lawrence Berkeley National Laboratory"/>
            <person name="Harder C.B."/>
            <person name="Miyauchi S."/>
            <person name="Viragh M."/>
            <person name="Kuo A."/>
            <person name="Thoen E."/>
            <person name="Andreopoulos B."/>
            <person name="Lu D."/>
            <person name="Skrede I."/>
            <person name="Drula E."/>
            <person name="Henrissat B."/>
            <person name="Morin E."/>
            <person name="Kohler A."/>
            <person name="Barry K."/>
            <person name="LaButti K."/>
            <person name="Morin E."/>
            <person name="Salamov A."/>
            <person name="Lipzen A."/>
            <person name="Mereny Z."/>
            <person name="Hegedus B."/>
            <person name="Baldrian P."/>
            <person name="Stursova M."/>
            <person name="Weitz H."/>
            <person name="Taylor A."/>
            <person name="Grigoriev I.V."/>
            <person name="Nagy L.G."/>
            <person name="Martin F."/>
            <person name="Kauserud H."/>
        </authorList>
    </citation>
    <scope>NUCLEOTIDE SEQUENCE</scope>
    <source>
        <strain evidence="1">CBHHK182m</strain>
    </source>
</reference>
<proteinExistence type="predicted"/>
<evidence type="ECO:0000313" key="2">
    <source>
        <dbReference type="Proteomes" id="UP001215598"/>
    </source>
</evidence>
<gene>
    <name evidence="1" type="ORF">B0H16DRAFT_431807</name>
</gene>
<organism evidence="1 2">
    <name type="scientific">Mycena metata</name>
    <dbReference type="NCBI Taxonomy" id="1033252"/>
    <lineage>
        <taxon>Eukaryota</taxon>
        <taxon>Fungi</taxon>
        <taxon>Dikarya</taxon>
        <taxon>Basidiomycota</taxon>
        <taxon>Agaricomycotina</taxon>
        <taxon>Agaricomycetes</taxon>
        <taxon>Agaricomycetidae</taxon>
        <taxon>Agaricales</taxon>
        <taxon>Marasmiineae</taxon>
        <taxon>Mycenaceae</taxon>
        <taxon>Mycena</taxon>
    </lineage>
</organism>
<keyword evidence="2" id="KW-1185">Reference proteome</keyword>
<sequence length="212" mass="23963">MPFMVRARSHSRCFYKRGILIVFLFTYIWLPTQSFVRFLPPSAQAAACTSSLCKVYQICQVLPLRAGDRRTVSVASKRNHLHSSLLRRTASIRLGELLVPTIHLCCGAFYHKLAHSVQLRGCMLRVPAIVSTCPCARSSIMSRAPIALLCTHSTRSRRSVNRHPKFLDAQHYPLPPAIFPRGVLRSFGDRILDTQDNRTRPYSCIASPDNRT</sequence>
<evidence type="ECO:0000313" key="1">
    <source>
        <dbReference type="EMBL" id="KAJ7764905.1"/>
    </source>
</evidence>
<protein>
    <submittedName>
        <fullName evidence="1">Uncharacterized protein</fullName>
    </submittedName>
</protein>
<comment type="caution">
    <text evidence="1">The sequence shown here is derived from an EMBL/GenBank/DDBJ whole genome shotgun (WGS) entry which is preliminary data.</text>
</comment>
<dbReference type="AlphaFoldDB" id="A0AAD7JLC3"/>
<name>A0AAD7JLC3_9AGAR</name>
<dbReference type="EMBL" id="JARKIB010000027">
    <property type="protein sequence ID" value="KAJ7764905.1"/>
    <property type="molecule type" value="Genomic_DNA"/>
</dbReference>
<dbReference type="Proteomes" id="UP001215598">
    <property type="component" value="Unassembled WGS sequence"/>
</dbReference>